<evidence type="ECO:0000313" key="2">
    <source>
        <dbReference type="Proteomes" id="UP000319160"/>
    </source>
</evidence>
<accession>A0A553I9D1</accession>
<dbReference type="Proteomes" id="UP000319160">
    <property type="component" value="Unassembled WGS sequence"/>
</dbReference>
<dbReference type="OrthoDB" id="5346581at2759"/>
<dbReference type="AlphaFoldDB" id="A0A553I9D1"/>
<comment type="caution">
    <text evidence="1">The sequence shown here is derived from an EMBL/GenBank/DDBJ whole genome shotgun (WGS) entry which is preliminary data.</text>
</comment>
<dbReference type="STRING" id="2512241.A0A553I9D1"/>
<proteinExistence type="predicted"/>
<gene>
    <name evidence="1" type="ORF">FHL15_002104</name>
</gene>
<evidence type="ECO:0000313" key="1">
    <source>
        <dbReference type="EMBL" id="TRX96798.1"/>
    </source>
</evidence>
<dbReference type="EMBL" id="VFLP01000008">
    <property type="protein sequence ID" value="TRX96798.1"/>
    <property type="molecule type" value="Genomic_DNA"/>
</dbReference>
<name>A0A553I9D1_9PEZI</name>
<organism evidence="1 2">
    <name type="scientific">Xylaria flabelliformis</name>
    <dbReference type="NCBI Taxonomy" id="2512241"/>
    <lineage>
        <taxon>Eukaryota</taxon>
        <taxon>Fungi</taxon>
        <taxon>Dikarya</taxon>
        <taxon>Ascomycota</taxon>
        <taxon>Pezizomycotina</taxon>
        <taxon>Sordariomycetes</taxon>
        <taxon>Xylariomycetidae</taxon>
        <taxon>Xylariales</taxon>
        <taxon>Xylariaceae</taxon>
        <taxon>Xylaria</taxon>
    </lineage>
</organism>
<reference evidence="2" key="1">
    <citation type="submission" date="2019-06" db="EMBL/GenBank/DDBJ databases">
        <title>Draft genome sequence of the griseofulvin-producing fungus Xylaria cubensis strain G536.</title>
        <authorList>
            <person name="Mead M.E."/>
            <person name="Raja H.A."/>
            <person name="Steenwyk J.L."/>
            <person name="Knowles S.L."/>
            <person name="Oberlies N.H."/>
            <person name="Rokas A."/>
        </authorList>
    </citation>
    <scope>NUCLEOTIDE SEQUENCE [LARGE SCALE GENOMIC DNA]</scope>
    <source>
        <strain evidence="2">G536</strain>
    </source>
</reference>
<sequence>MRARIDPDSLPPMPPPVRATLAETLPPENLDLQHLEILNLALSNLLRTEVAEFTLAQIIDGLPTRLSFSQSHFGTPKDHPVATHEDLCPGALEKTRDFWSAFDVMSLRFSPTLLQGYQDAEADSRAFCLRLVEMLAVACHQIAAFLFEIDNDNEHRKTYEAWVVEQHRLRATGDERYQYIEAEPPTVFYHHSYRDHEQYPRGLPDVVGYWAESKIFGGVVLFDRGESETECKEIWLDPSHYPGSSTMYSPTADQLDKLIKFLRSDPSAAIECPLPIRASKLNRPRYYRYHATKYFHIFRDKYDSRLPAWFVRPDYRRVPVDFPEVEDDNWLLLHTMEPYESGTPRDEVAIAAALERLKNITPSSPLWPPDDTRYK</sequence>
<keyword evidence="2" id="KW-1185">Reference proteome</keyword>
<protein>
    <submittedName>
        <fullName evidence="1">Uncharacterized protein</fullName>
    </submittedName>
</protein>